<feature type="transmembrane region" description="Helical" evidence="1">
    <location>
        <begin position="135"/>
        <end position="157"/>
    </location>
</feature>
<organism evidence="2 3">
    <name type="scientific">Oceanomicrobium pacificus</name>
    <dbReference type="NCBI Taxonomy" id="2692916"/>
    <lineage>
        <taxon>Bacteria</taxon>
        <taxon>Pseudomonadati</taxon>
        <taxon>Pseudomonadota</taxon>
        <taxon>Alphaproteobacteria</taxon>
        <taxon>Rhodobacterales</taxon>
        <taxon>Paracoccaceae</taxon>
        <taxon>Oceanomicrobium</taxon>
    </lineage>
</organism>
<gene>
    <name evidence="2" type="ORF">GSH16_06135</name>
</gene>
<keyword evidence="3" id="KW-1185">Reference proteome</keyword>
<dbReference type="AlphaFoldDB" id="A0A6B0TKL1"/>
<evidence type="ECO:0000256" key="1">
    <source>
        <dbReference type="SAM" id="Phobius"/>
    </source>
</evidence>
<feature type="transmembrane region" description="Helical" evidence="1">
    <location>
        <begin position="310"/>
        <end position="331"/>
    </location>
</feature>
<feature type="transmembrane region" description="Helical" evidence="1">
    <location>
        <begin position="105"/>
        <end position="123"/>
    </location>
</feature>
<evidence type="ECO:0008006" key="4">
    <source>
        <dbReference type="Google" id="ProtNLM"/>
    </source>
</evidence>
<protein>
    <recommendedName>
        <fullName evidence="4">Polysaccharide biosynthesis protein</fullName>
    </recommendedName>
</protein>
<dbReference type="Proteomes" id="UP000436016">
    <property type="component" value="Unassembled WGS sequence"/>
</dbReference>
<feature type="transmembrane region" description="Helical" evidence="1">
    <location>
        <begin position="38"/>
        <end position="61"/>
    </location>
</feature>
<name>A0A6B0TKL1_9RHOB</name>
<feature type="transmembrane region" description="Helical" evidence="1">
    <location>
        <begin position="343"/>
        <end position="363"/>
    </location>
</feature>
<keyword evidence="1" id="KW-1133">Transmembrane helix</keyword>
<dbReference type="RefSeq" id="WP_160853107.1">
    <property type="nucleotide sequence ID" value="NZ_WUWG01000002.1"/>
</dbReference>
<feature type="transmembrane region" description="Helical" evidence="1">
    <location>
        <begin position="7"/>
        <end position="32"/>
    </location>
</feature>
<feature type="transmembrane region" description="Helical" evidence="1">
    <location>
        <begin position="277"/>
        <end position="298"/>
    </location>
</feature>
<sequence>MKLQEAALSIVEQMFASAFTFFAIVFAARLLASDSLSLYTAYFSLNQSFSFFLMGMVLFPIASSSGSDAGRQLGTSVVLLGFLLVCFALVAPMAMRMFESFEGRINFQTTALAVIFFISQCFFESARWLTIRLHGARVTLTGTIARFVLFFGTLFLLGSGRLDGPVFTLAQVAANFFAVSIYAFVLWPSLCKIELCLPGRYYSFHFATLGNSSANFATNFAAVVLIDRAWGAGGLAAFQAMRSVTNPVGLLSQVIDNHISAKLSQTGRNFNFGASHVGFAATAVLLATMVATLIGPWATELILGEDFVPWWPLFPTMLFASLAHAATRPVLGRWRIAGNVWALNVYSLLVLFGVLPMMLMLGAIGETRILVLVFAAQPFVCFVVLYFNSRFGSFKDE</sequence>
<comment type="caution">
    <text evidence="2">The sequence shown here is derived from an EMBL/GenBank/DDBJ whole genome shotgun (WGS) entry which is preliminary data.</text>
</comment>
<feature type="transmembrane region" description="Helical" evidence="1">
    <location>
        <begin position="369"/>
        <end position="387"/>
    </location>
</feature>
<evidence type="ECO:0000313" key="2">
    <source>
        <dbReference type="EMBL" id="MXU65017.1"/>
    </source>
</evidence>
<proteinExistence type="predicted"/>
<accession>A0A6B0TKL1</accession>
<evidence type="ECO:0000313" key="3">
    <source>
        <dbReference type="Proteomes" id="UP000436016"/>
    </source>
</evidence>
<reference evidence="2 3" key="1">
    <citation type="submission" date="2019-12" db="EMBL/GenBank/DDBJ databases">
        <title>Strain KN286 was isolated from seawater, which was collected from Caroline Seamount in the tropical western Pacific.</title>
        <authorList>
            <person name="Wang Q."/>
        </authorList>
    </citation>
    <scope>NUCLEOTIDE SEQUENCE [LARGE SCALE GENOMIC DNA]</scope>
    <source>
        <strain evidence="2 3">KN286</strain>
    </source>
</reference>
<feature type="transmembrane region" description="Helical" evidence="1">
    <location>
        <begin position="73"/>
        <end position="93"/>
    </location>
</feature>
<keyword evidence="1" id="KW-0472">Membrane</keyword>
<dbReference type="EMBL" id="WUWG01000002">
    <property type="protein sequence ID" value="MXU65017.1"/>
    <property type="molecule type" value="Genomic_DNA"/>
</dbReference>
<feature type="transmembrane region" description="Helical" evidence="1">
    <location>
        <begin position="169"/>
        <end position="190"/>
    </location>
</feature>
<keyword evidence="1" id="KW-0812">Transmembrane</keyword>